<evidence type="ECO:0000256" key="5">
    <source>
        <dbReference type="ARBA" id="ARBA00023136"/>
    </source>
</evidence>
<comment type="caution">
    <text evidence="10">The sequence shown here is derived from an EMBL/GenBank/DDBJ whole genome shotgun (WGS) entry which is preliminary data.</text>
</comment>
<gene>
    <name evidence="10" type="ORF">M0812_30358</name>
</gene>
<evidence type="ECO:0000259" key="9">
    <source>
        <dbReference type="Pfam" id="PF01529"/>
    </source>
</evidence>
<evidence type="ECO:0000256" key="4">
    <source>
        <dbReference type="ARBA" id="ARBA00022989"/>
    </source>
</evidence>
<reference evidence="10" key="1">
    <citation type="submission" date="2022-08" db="EMBL/GenBank/DDBJ databases">
        <title>Novel sulphate-reducing endosymbionts in the free-living metamonad Anaeramoeba.</title>
        <authorList>
            <person name="Jerlstrom-Hultqvist J."/>
            <person name="Cepicka I."/>
            <person name="Gallot-Lavallee L."/>
            <person name="Salas-Leiva D."/>
            <person name="Curtis B.A."/>
            <person name="Zahonova K."/>
            <person name="Pipaliya S."/>
            <person name="Dacks J."/>
            <person name="Roger A.J."/>
        </authorList>
    </citation>
    <scope>NUCLEOTIDE SEQUENCE</scope>
    <source>
        <strain evidence="10">Busselton2</strain>
    </source>
</reference>
<dbReference type="EC" id="2.3.1.225" evidence="7"/>
<accession>A0AAV7Y1T1</accession>
<dbReference type="InterPro" id="IPR001594">
    <property type="entry name" value="Palmitoyltrfase_DHHC"/>
</dbReference>
<keyword evidence="3 7" id="KW-0812">Transmembrane</keyword>
<evidence type="ECO:0000256" key="6">
    <source>
        <dbReference type="ARBA" id="ARBA00023315"/>
    </source>
</evidence>
<comment type="subcellular location">
    <subcellularLocation>
        <location evidence="1">Membrane</location>
        <topology evidence="1">Multi-pass membrane protein</topology>
    </subcellularLocation>
</comment>
<dbReference type="GO" id="GO:0019706">
    <property type="term" value="F:protein-cysteine S-palmitoyltransferase activity"/>
    <property type="evidence" value="ECO:0007669"/>
    <property type="project" value="UniProtKB-EC"/>
</dbReference>
<comment type="similarity">
    <text evidence="7">Belongs to the DHHC palmitoyltransferase family.</text>
</comment>
<keyword evidence="5 7" id="KW-0472">Membrane</keyword>
<proteinExistence type="inferred from homology"/>
<comment type="catalytic activity">
    <reaction evidence="7">
        <text>L-cysteinyl-[protein] + hexadecanoyl-CoA = S-hexadecanoyl-L-cysteinyl-[protein] + CoA</text>
        <dbReference type="Rhea" id="RHEA:36683"/>
        <dbReference type="Rhea" id="RHEA-COMP:10131"/>
        <dbReference type="Rhea" id="RHEA-COMP:11032"/>
        <dbReference type="ChEBI" id="CHEBI:29950"/>
        <dbReference type="ChEBI" id="CHEBI:57287"/>
        <dbReference type="ChEBI" id="CHEBI:57379"/>
        <dbReference type="ChEBI" id="CHEBI:74151"/>
        <dbReference type="EC" id="2.3.1.225"/>
    </reaction>
</comment>
<dbReference type="InterPro" id="IPR039859">
    <property type="entry name" value="PFA4/ZDH16/20/ERF2-like"/>
</dbReference>
<keyword evidence="4 7" id="KW-1133">Transmembrane helix</keyword>
<keyword evidence="2 7" id="KW-0808">Transferase</keyword>
<evidence type="ECO:0000256" key="8">
    <source>
        <dbReference type="SAM" id="MobiDB-lite"/>
    </source>
</evidence>
<name>A0AAV7Y1T1_9EUKA</name>
<evidence type="ECO:0000256" key="7">
    <source>
        <dbReference type="RuleBase" id="RU079119"/>
    </source>
</evidence>
<comment type="domain">
    <text evidence="7">The DHHC domain is required for palmitoyltransferase activity.</text>
</comment>
<evidence type="ECO:0000256" key="2">
    <source>
        <dbReference type="ARBA" id="ARBA00022679"/>
    </source>
</evidence>
<dbReference type="Pfam" id="PF01529">
    <property type="entry name" value="DHHC"/>
    <property type="match status" value="1"/>
</dbReference>
<dbReference type="GO" id="GO:0016020">
    <property type="term" value="C:membrane"/>
    <property type="evidence" value="ECO:0007669"/>
    <property type="project" value="UniProtKB-SubCell"/>
</dbReference>
<evidence type="ECO:0000256" key="3">
    <source>
        <dbReference type="ARBA" id="ARBA00022692"/>
    </source>
</evidence>
<feature type="domain" description="Palmitoyltransferase DHHC" evidence="9">
    <location>
        <begin position="153"/>
        <end position="265"/>
    </location>
</feature>
<keyword evidence="6 7" id="KW-0012">Acyltransferase</keyword>
<evidence type="ECO:0000256" key="1">
    <source>
        <dbReference type="ARBA" id="ARBA00004141"/>
    </source>
</evidence>
<organism evidence="10 11">
    <name type="scientific">Anaeramoeba flamelloides</name>
    <dbReference type="NCBI Taxonomy" id="1746091"/>
    <lineage>
        <taxon>Eukaryota</taxon>
        <taxon>Metamonada</taxon>
        <taxon>Anaeramoebidae</taxon>
        <taxon>Anaeramoeba</taxon>
    </lineage>
</organism>
<dbReference type="PANTHER" id="PTHR12246">
    <property type="entry name" value="PALMITOYLTRANSFERASE ZDHHC16"/>
    <property type="match status" value="1"/>
</dbReference>
<dbReference type="Proteomes" id="UP001146793">
    <property type="component" value="Unassembled WGS sequence"/>
</dbReference>
<feature type="transmembrane region" description="Helical" evidence="7">
    <location>
        <begin position="193"/>
        <end position="216"/>
    </location>
</feature>
<evidence type="ECO:0000313" key="11">
    <source>
        <dbReference type="Proteomes" id="UP001146793"/>
    </source>
</evidence>
<sequence>MTSSDSQSEQKDSGDDIPTEPLNTTQEPTTKIKSNLKSKFLCISKYSNGTTSVITVGSTPLGWDFFLQMSIPLSLFCYIIFVVNILATRIFSEKERLIIRVVFNFFAGMSLFCYLRTTFTSPGYLPPEWKLDEYRHKSAVVDFPLTPQEHFHAKHRPRPPRSRYSKKYHVVALKADHICYIVGNMIGFRNYKFFLLVLFYFDLSSILSTIILSFAIIKSENTFDRISAYIAISICCFFFIFLTRLILRHTRFVFKNLTTIENYHEKKDKGTRKETPNIYDLGKWKNTQQVFGKNPLFWCLPVRYGIKGDGYTFKTNTSEPNDDIELDEL</sequence>
<feature type="region of interest" description="Disordered" evidence="8">
    <location>
        <begin position="1"/>
        <end position="29"/>
    </location>
</feature>
<feature type="transmembrane region" description="Helical" evidence="7">
    <location>
        <begin position="65"/>
        <end position="85"/>
    </location>
</feature>
<evidence type="ECO:0000313" key="10">
    <source>
        <dbReference type="EMBL" id="KAJ3423822.1"/>
    </source>
</evidence>
<dbReference type="AlphaFoldDB" id="A0AAV7Y1T1"/>
<dbReference type="EMBL" id="JANTQA010000076">
    <property type="protein sequence ID" value="KAJ3423822.1"/>
    <property type="molecule type" value="Genomic_DNA"/>
</dbReference>
<dbReference type="PROSITE" id="PS50216">
    <property type="entry name" value="DHHC"/>
    <property type="match status" value="1"/>
</dbReference>
<protein>
    <recommendedName>
        <fullName evidence="7">Palmitoyltransferase</fullName>
        <ecNumber evidence="7">2.3.1.225</ecNumber>
    </recommendedName>
</protein>
<feature type="transmembrane region" description="Helical" evidence="7">
    <location>
        <begin position="228"/>
        <end position="247"/>
    </location>
</feature>